<feature type="binding site" evidence="6">
    <location>
        <position position="625"/>
    </location>
    <ligand>
        <name>ATP</name>
        <dbReference type="ChEBI" id="CHEBI:30616"/>
    </ligand>
</feature>
<evidence type="ECO:0000259" key="10">
    <source>
        <dbReference type="Pfam" id="PF13089"/>
    </source>
</evidence>
<dbReference type="InterPro" id="IPR024953">
    <property type="entry name" value="PP_kinase_middle"/>
</dbReference>
<comment type="function">
    <text evidence="6 7">Catalyzes the reversible transfer of the terminal phosphate of ATP to form a long-chain polyphosphate (polyP).</text>
</comment>
<feature type="domain" description="Polyphosphate kinase N-terminal" evidence="10">
    <location>
        <begin position="70"/>
        <end position="176"/>
    </location>
</feature>
<comment type="similarity">
    <text evidence="6 7">Belongs to the polyphosphate kinase 1 (PPK1) family.</text>
</comment>
<protein>
    <recommendedName>
        <fullName evidence="6 7">Polyphosphate kinase</fullName>
        <ecNumber evidence="6 7">2.7.4.1</ecNumber>
    </recommendedName>
    <alternativeName>
        <fullName evidence="6">ATP-polyphosphate phosphotransferase</fullName>
    </alternativeName>
    <alternativeName>
        <fullName evidence="6">Polyphosphoric acid kinase</fullName>
    </alternativeName>
</protein>
<dbReference type="CDD" id="cd09168">
    <property type="entry name" value="PLDc_PaPPK1_C2_like"/>
    <property type="match status" value="1"/>
</dbReference>
<dbReference type="InterPro" id="IPR041108">
    <property type="entry name" value="PP_kinase_C_1"/>
</dbReference>
<dbReference type="PIRSF" id="PIRSF015589">
    <property type="entry name" value="PP_kinase"/>
    <property type="match status" value="1"/>
</dbReference>
<evidence type="ECO:0000256" key="2">
    <source>
        <dbReference type="ARBA" id="ARBA00022679"/>
    </source>
</evidence>
<keyword evidence="3 6" id="KW-0547">Nucleotide-binding</keyword>
<feature type="domain" description="Polyphosphate kinase middle" evidence="9">
    <location>
        <begin position="184"/>
        <end position="359"/>
    </location>
</feature>
<dbReference type="OrthoDB" id="74512at2157"/>
<dbReference type="InterPro" id="IPR036830">
    <property type="entry name" value="PP_kinase_middle_dom_sf"/>
</dbReference>
<organism evidence="13 14">
    <name type="scientific">Halorubrum vacuolatum</name>
    <name type="common">Natronobacterium vacuolatum</name>
    <dbReference type="NCBI Taxonomy" id="63740"/>
    <lineage>
        <taxon>Archaea</taxon>
        <taxon>Methanobacteriati</taxon>
        <taxon>Methanobacteriota</taxon>
        <taxon>Stenosarchaea group</taxon>
        <taxon>Halobacteria</taxon>
        <taxon>Halobacteriales</taxon>
        <taxon>Haloferacaceae</taxon>
        <taxon>Halorubrum</taxon>
    </lineage>
</organism>
<dbReference type="PANTHER" id="PTHR30218:SF0">
    <property type="entry name" value="POLYPHOSPHATE KINASE"/>
    <property type="match status" value="1"/>
</dbReference>
<evidence type="ECO:0000256" key="8">
    <source>
        <dbReference type="SAM" id="MobiDB-lite"/>
    </source>
</evidence>
<comment type="catalytic activity">
    <reaction evidence="6 7">
        <text>[phosphate](n) + ATP = [phosphate](n+1) + ADP</text>
        <dbReference type="Rhea" id="RHEA:19573"/>
        <dbReference type="Rhea" id="RHEA-COMP:9859"/>
        <dbReference type="Rhea" id="RHEA-COMP:14280"/>
        <dbReference type="ChEBI" id="CHEBI:16838"/>
        <dbReference type="ChEBI" id="CHEBI:30616"/>
        <dbReference type="ChEBI" id="CHEBI:456216"/>
        <dbReference type="EC" id="2.7.4.1"/>
    </reaction>
</comment>
<evidence type="ECO:0000259" key="12">
    <source>
        <dbReference type="Pfam" id="PF17941"/>
    </source>
</evidence>
<sequence>MTDTRDDNHTTGSGGSGTNEPSQPDEPDATNDTTPTAEADDEHAASTAEVETRPTDRSTEGPDLSSPEYYLNRELSELEFHRRVLHESQDDRNPLLERVRFLAIVTGNIDEFVRKRIGGLKQQIEAGVTDRSPDGRTPTEQWVEALATTRELLREQTACYHEEIRPALAAEGIRLVEYDELGTEERSHLREYFKTSVMPMLTPLTFDPSHPFPFISNQSLSLAVLTRADGRREPKFSRVKIPATRPRLIPVEEGSRYMLLERLVAANLDLLFPGVEVVDHAAFRVTRNAEVGRSEEVAEDLIETIEDVLREREFAMAVRLEVESGMPEIARKILVEQLDLDTREVFELDGPLDFSDFSTLVDLDRRSLKPDPWTPQPHPRFESLETTATDAMFAEIRRQDILLHHPYHSFTDTVQRFLDAAAIDPAVHALKITIYRTATDSKVIDSLIQAARNGKQVVVMVELKARFDERNNIEWAEKLEDEGIHVTYGTLDLKTHTKTALVVREEATGMSLYSHIGTGNYHSETAKGYTDLGLLTADSAIGRDLLHVFNSFTGHSDESAYEKLLIAPDNLRDDIIALIRQEATNASEGGTGRIIAKMNRLEDPAIIEELYRASRAGVEIDLLIRDICRLRPGIEGVSENIRVSSIVGQFLEHSRIFRFRNGGDWQCFIGSADWMTRNLDSRVEVVAPIEDPSICNYLREITEVGLADNRRRWKMRADGSYVQCRPGDEPIRSLQQTFMNRVVE</sequence>
<feature type="binding site" evidence="6">
    <location>
        <position position="653"/>
    </location>
    <ligand>
        <name>ATP</name>
        <dbReference type="ChEBI" id="CHEBI:30616"/>
    </ligand>
</feature>
<feature type="domain" description="Polyphosphate kinase C-terminal" evidence="12">
    <location>
        <begin position="392"/>
        <end position="556"/>
    </location>
</feature>
<dbReference type="AlphaFoldDB" id="A0A238XYA0"/>
<dbReference type="GO" id="GO:0006799">
    <property type="term" value="P:polyphosphate biosynthetic process"/>
    <property type="evidence" value="ECO:0007669"/>
    <property type="project" value="UniProtKB-UniRule"/>
</dbReference>
<evidence type="ECO:0000259" key="9">
    <source>
        <dbReference type="Pfam" id="PF02503"/>
    </source>
</evidence>
<evidence type="ECO:0000313" key="13">
    <source>
        <dbReference type="EMBL" id="SNR63680.1"/>
    </source>
</evidence>
<feature type="binding site" evidence="6">
    <location>
        <position position="436"/>
    </location>
    <ligand>
        <name>Mg(2+)</name>
        <dbReference type="ChEBI" id="CHEBI:18420"/>
    </ligand>
</feature>
<evidence type="ECO:0000256" key="3">
    <source>
        <dbReference type="ARBA" id="ARBA00022741"/>
    </source>
</evidence>
<keyword evidence="6" id="KW-0479">Metal-binding</keyword>
<comment type="PTM">
    <text evidence="6 7">An intermediate of this reaction is the autophosphorylated ppk in which a phosphate is covalently linked to a histidine residue through a N-P bond.</text>
</comment>
<feature type="active site" description="Phosphohistidine intermediate" evidence="6">
    <location>
        <position position="496"/>
    </location>
</feature>
<dbReference type="Proteomes" id="UP000198397">
    <property type="component" value="Unassembled WGS sequence"/>
</dbReference>
<dbReference type="SUPFAM" id="SSF143724">
    <property type="entry name" value="PHP14-like"/>
    <property type="match status" value="1"/>
</dbReference>
<evidence type="ECO:0000256" key="7">
    <source>
        <dbReference type="RuleBase" id="RU003800"/>
    </source>
</evidence>
<dbReference type="NCBIfam" id="NF003917">
    <property type="entry name" value="PRK05443.1-1"/>
    <property type="match status" value="1"/>
</dbReference>
<reference evidence="13 14" key="1">
    <citation type="submission" date="2017-06" db="EMBL/GenBank/DDBJ databases">
        <authorList>
            <person name="Kim H.J."/>
            <person name="Triplett B.A."/>
        </authorList>
    </citation>
    <scope>NUCLEOTIDE SEQUENCE [LARGE SCALE GENOMIC DNA]</scope>
    <source>
        <strain evidence="13 14">DSM 8800</strain>
    </source>
</reference>
<evidence type="ECO:0000256" key="5">
    <source>
        <dbReference type="ARBA" id="ARBA00022840"/>
    </source>
</evidence>
<comment type="cofactor">
    <cofactor evidence="6">
        <name>Mg(2+)</name>
        <dbReference type="ChEBI" id="CHEBI:18420"/>
    </cofactor>
</comment>
<dbReference type="HAMAP" id="MF_00347">
    <property type="entry name" value="Polyphosphate_kinase"/>
    <property type="match status" value="1"/>
</dbReference>
<dbReference type="GO" id="GO:0008976">
    <property type="term" value="F:polyphosphate kinase activity"/>
    <property type="evidence" value="ECO:0007669"/>
    <property type="project" value="UniProtKB-UniRule"/>
</dbReference>
<dbReference type="Pfam" id="PF13089">
    <property type="entry name" value="PP_kinase_N"/>
    <property type="match status" value="1"/>
</dbReference>
<dbReference type="Pfam" id="PF13090">
    <property type="entry name" value="PP_kinase_C"/>
    <property type="match status" value="1"/>
</dbReference>
<dbReference type="NCBIfam" id="NF003921">
    <property type="entry name" value="PRK05443.2-2"/>
    <property type="match status" value="1"/>
</dbReference>
<evidence type="ECO:0000256" key="1">
    <source>
        <dbReference type="ARBA" id="ARBA00022553"/>
    </source>
</evidence>
<keyword evidence="2 6" id="KW-0808">Transferase</keyword>
<evidence type="ECO:0000313" key="14">
    <source>
        <dbReference type="Proteomes" id="UP000198397"/>
    </source>
</evidence>
<keyword evidence="14" id="KW-1185">Reference proteome</keyword>
<evidence type="ECO:0000259" key="11">
    <source>
        <dbReference type="Pfam" id="PF13090"/>
    </source>
</evidence>
<dbReference type="GO" id="GO:0005524">
    <property type="term" value="F:ATP binding"/>
    <property type="evidence" value="ECO:0007669"/>
    <property type="project" value="UniProtKB-KW"/>
</dbReference>
<dbReference type="InterPro" id="IPR036832">
    <property type="entry name" value="PPK_N_dom_sf"/>
</dbReference>
<dbReference type="Pfam" id="PF17941">
    <property type="entry name" value="PP_kinase_C_1"/>
    <property type="match status" value="1"/>
</dbReference>
<dbReference type="InterPro" id="IPR025198">
    <property type="entry name" value="PPK_N_dom"/>
</dbReference>
<dbReference type="EMBL" id="FZNQ01000025">
    <property type="protein sequence ID" value="SNR63680.1"/>
    <property type="molecule type" value="Genomic_DNA"/>
</dbReference>
<dbReference type="GO" id="GO:0046872">
    <property type="term" value="F:metal ion binding"/>
    <property type="evidence" value="ECO:0007669"/>
    <property type="project" value="UniProtKB-KW"/>
</dbReference>
<dbReference type="EC" id="2.7.4.1" evidence="6 7"/>
<feature type="region of interest" description="Disordered" evidence="8">
    <location>
        <begin position="1"/>
        <end position="68"/>
    </location>
</feature>
<keyword evidence="6" id="KW-0460">Magnesium</keyword>
<proteinExistence type="inferred from homology"/>
<keyword evidence="5 6" id="KW-0067">ATP-binding</keyword>
<dbReference type="Pfam" id="PF02503">
    <property type="entry name" value="PP_kinase"/>
    <property type="match status" value="1"/>
</dbReference>
<dbReference type="Gene3D" id="3.30.870.10">
    <property type="entry name" value="Endonuclease Chain A"/>
    <property type="match status" value="2"/>
</dbReference>
<feature type="binding site" evidence="6">
    <location>
        <position position="108"/>
    </location>
    <ligand>
        <name>ATP</name>
        <dbReference type="ChEBI" id="CHEBI:30616"/>
    </ligand>
</feature>
<feature type="binding site" evidence="6">
    <location>
        <position position="466"/>
    </location>
    <ligand>
        <name>Mg(2+)</name>
        <dbReference type="ChEBI" id="CHEBI:18420"/>
    </ligand>
</feature>
<feature type="binding site" evidence="6">
    <location>
        <position position="529"/>
    </location>
    <ligand>
        <name>ATP</name>
        <dbReference type="ChEBI" id="CHEBI:30616"/>
    </ligand>
</feature>
<dbReference type="NCBIfam" id="TIGR03705">
    <property type="entry name" value="poly_P_kin"/>
    <property type="match status" value="1"/>
</dbReference>
<dbReference type="GO" id="GO:0009358">
    <property type="term" value="C:polyphosphate kinase complex"/>
    <property type="evidence" value="ECO:0007669"/>
    <property type="project" value="InterPro"/>
</dbReference>
<evidence type="ECO:0000256" key="4">
    <source>
        <dbReference type="ARBA" id="ARBA00022777"/>
    </source>
</evidence>
<evidence type="ECO:0000256" key="6">
    <source>
        <dbReference type="HAMAP-Rule" id="MF_00347"/>
    </source>
</evidence>
<dbReference type="RefSeq" id="WP_089385839.1">
    <property type="nucleotide sequence ID" value="NZ_FZNQ01000025.1"/>
</dbReference>
<dbReference type="InterPro" id="IPR025200">
    <property type="entry name" value="PPK_C_dom2"/>
</dbReference>
<dbReference type="PANTHER" id="PTHR30218">
    <property type="entry name" value="POLYPHOSPHATE KINASE"/>
    <property type="match status" value="1"/>
</dbReference>
<dbReference type="SUPFAM" id="SSF140356">
    <property type="entry name" value="PPK N-terminal domain-like"/>
    <property type="match status" value="1"/>
</dbReference>
<dbReference type="NCBIfam" id="NF003918">
    <property type="entry name" value="PRK05443.1-2"/>
    <property type="match status" value="1"/>
</dbReference>
<feature type="compositionally biased region" description="Basic and acidic residues" evidence="8">
    <location>
        <begin position="50"/>
        <end position="60"/>
    </location>
</feature>
<keyword evidence="4 6" id="KW-0418">Kinase</keyword>
<name>A0A238XYA0_HALVU</name>
<feature type="domain" description="Polyphosphate kinase C-terminal" evidence="11">
    <location>
        <begin position="564"/>
        <end position="729"/>
    </location>
</feature>
<dbReference type="SUPFAM" id="SSF56024">
    <property type="entry name" value="Phospholipase D/nuclease"/>
    <property type="match status" value="2"/>
</dbReference>
<dbReference type="Gene3D" id="3.30.1840.10">
    <property type="entry name" value="Polyphosphate kinase middle domain"/>
    <property type="match status" value="1"/>
</dbReference>
<gene>
    <name evidence="6" type="primary">ppk</name>
    <name evidence="13" type="ORF">SAMN06264855_12520</name>
</gene>
<dbReference type="InterPro" id="IPR003414">
    <property type="entry name" value="PP_kinase"/>
</dbReference>
<keyword evidence="1 6" id="KW-0597">Phosphoprotein</keyword>
<accession>A0A238XYA0</accession>
<dbReference type="Gene3D" id="1.20.58.310">
    <property type="entry name" value="Polyphosphate kinase N-terminal domain"/>
    <property type="match status" value="1"/>
</dbReference>